<feature type="domain" description="RRM" evidence="10">
    <location>
        <begin position="1072"/>
        <end position="1150"/>
    </location>
</feature>
<keyword evidence="4" id="KW-0238">DNA-binding</keyword>
<dbReference type="AlphaFoldDB" id="A0A7H8QMV4"/>
<evidence type="ECO:0008006" key="13">
    <source>
        <dbReference type="Google" id="ProtNLM"/>
    </source>
</evidence>
<feature type="domain" description="RRM" evidence="10">
    <location>
        <begin position="980"/>
        <end position="1057"/>
    </location>
</feature>
<protein>
    <recommendedName>
        <fullName evidence="13">Zn(2)-C6 fungal-type domain-containing protein</fullName>
    </recommendedName>
</protein>
<dbReference type="Gene3D" id="4.10.240.10">
    <property type="entry name" value="Zn(2)-C6 fungal-type DNA-binding domain"/>
    <property type="match status" value="1"/>
</dbReference>
<evidence type="ECO:0000313" key="12">
    <source>
        <dbReference type="Proteomes" id="UP000509510"/>
    </source>
</evidence>
<feature type="compositionally biased region" description="Basic and acidic residues" evidence="8">
    <location>
        <begin position="1154"/>
        <end position="1168"/>
    </location>
</feature>
<dbReference type="InterPro" id="IPR035979">
    <property type="entry name" value="RBD_domain_sf"/>
</dbReference>
<dbReference type="GO" id="GO:0003723">
    <property type="term" value="F:RNA binding"/>
    <property type="evidence" value="ECO:0007669"/>
    <property type="project" value="UniProtKB-UniRule"/>
</dbReference>
<dbReference type="SMART" id="SM00066">
    <property type="entry name" value="GAL4"/>
    <property type="match status" value="1"/>
</dbReference>
<feature type="region of interest" description="Disordered" evidence="8">
    <location>
        <begin position="1141"/>
        <end position="1168"/>
    </location>
</feature>
<dbReference type="SMART" id="SM00360">
    <property type="entry name" value="RRM"/>
    <property type="match status" value="2"/>
</dbReference>
<keyword evidence="6" id="KW-0539">Nucleus</keyword>
<reference evidence="12" key="1">
    <citation type="submission" date="2020-06" db="EMBL/GenBank/DDBJ databases">
        <title>A chromosome-scale genome assembly of Talaromyces rugulosus W13939.</title>
        <authorList>
            <person name="Wang B."/>
            <person name="Guo L."/>
            <person name="Ye K."/>
            <person name="Wang L."/>
        </authorList>
    </citation>
    <scope>NUCLEOTIDE SEQUENCE [LARGE SCALE GENOMIC DNA]</scope>
    <source>
        <strain evidence="12">W13939</strain>
    </source>
</reference>
<dbReference type="GO" id="GO:0005634">
    <property type="term" value="C:nucleus"/>
    <property type="evidence" value="ECO:0007669"/>
    <property type="project" value="TreeGrafter"/>
</dbReference>
<dbReference type="CDD" id="cd00067">
    <property type="entry name" value="GAL4"/>
    <property type="match status" value="1"/>
</dbReference>
<evidence type="ECO:0000259" key="10">
    <source>
        <dbReference type="PROSITE" id="PS50102"/>
    </source>
</evidence>
<feature type="domain" description="Zn(2)-C6 fungal-type" evidence="9">
    <location>
        <begin position="33"/>
        <end position="64"/>
    </location>
</feature>
<feature type="compositionally biased region" description="Basic and acidic residues" evidence="8">
    <location>
        <begin position="431"/>
        <end position="443"/>
    </location>
</feature>
<dbReference type="GO" id="GO:0008270">
    <property type="term" value="F:zinc ion binding"/>
    <property type="evidence" value="ECO:0007669"/>
    <property type="project" value="InterPro"/>
</dbReference>
<dbReference type="InterPro" id="IPR007219">
    <property type="entry name" value="XnlR_reg_dom"/>
</dbReference>
<dbReference type="PANTHER" id="PTHR31944">
    <property type="entry name" value="HEME-RESPONSIVE ZINC FINGER TRANSCRIPTION FACTOR HAP1"/>
    <property type="match status" value="1"/>
</dbReference>
<dbReference type="SUPFAM" id="SSF57701">
    <property type="entry name" value="Zn2/Cys6 DNA-binding domain"/>
    <property type="match status" value="1"/>
</dbReference>
<dbReference type="Pfam" id="PF00076">
    <property type="entry name" value="RRM_1"/>
    <property type="match status" value="2"/>
</dbReference>
<dbReference type="PROSITE" id="PS00463">
    <property type="entry name" value="ZN2_CY6_FUNGAL_1"/>
    <property type="match status" value="1"/>
</dbReference>
<dbReference type="InterPro" id="IPR001138">
    <property type="entry name" value="Zn2Cys6_DnaBD"/>
</dbReference>
<sequence length="1168" mass="130435">MTPTPPSTSSSVAGHSPEGQYRVVRKRNRVPLSCAPCRQRKLKCNRSNPCENCVKRGDASSCSYAQPGSRKKNSLTQSASSSPDDMQNRIDRLESLVLSLMTNGSQSAGPAAAVAAISGNDSIGSAQTSQDLELEDEADGLEESDTEAVTKSFGVMKMDNNKSMYISEAHWASVLNDIAEVRQFFSSHKKQYEEQAQRLKASKPEEDTSMLLFGSTKCPSKAEIMAPFPSRYTTDMLIARYFNTYSPATHIIHVPTFQKEYNEHWKDPSASCPVWIGMLYAMMRLAMLSYHRDGDEPPEFIGKSLDMARNFRHLMSQCLILADYTKPYPYLIETLILHLHGDFNQTKDADISVWIMVGIITRLAMRMGYHRDSKMFPNITPYQGEIRRRVWSVVRQADLLFSFQVGMPSMLRTGDSDTEIPRNLYDEDFDQDSKELPPPRPNDEATPMSYLIAKARLSFTFGRVIEHTSAVTNAPYETAMEIDTELRRARDLIPDHLRVRPMSECQNDPADLIASRFHIQSVYHKAQCVLHRQYIARARSNPRFTHSRRTCIDSSMELLQYQSILHQESGSNGRLRTQSSENSITNNNFLLAATIICLDLYHGLQLQAAGRPSGDLYTWGRERRDEMLEAIQKAHQIWTDQKDKSMEAYKASGVLRVMLAKLTFSPQPANTDTTNPTLLEVPDEKQNAAMTLGLLSSGMSPQHPGTASFTGIDSSLPSAGFAADPLALTSPFGMFGQVPEMQLDWDAWDSYIGNSTLDNPNTLWPMLDITQQSPGAISQPTNPPPLDGVRMRNRLPGVLPSDTGMVFDPSAPGTFMAGPNSNKSSPQSQQQQQQHYDKFTTASVIRDLSSSSYLRTRFSALRPAARRFLTTRSATVFSQSRSITSITPSPVRLNRATLLSFPVQRRWNSTENKEEDLPKSADNADEESTLEHAISSAHEQQSTMGEAARYEETETDTGDLSNDVPTPVVPFEEHRFVPKESVYVGNLFFDVTAEDLKERMSEYGVVMHSKIIHDGRGLSKGFGYVTFESVDSAARAIAGMNQAFYEGRRTIVQYASGTFQASDAKPTRPPSRTLFVGNLAFDLTDRELNDIFKSVRNVIDVRVAVDRKTGQPRGFAHADFLDVASAQVAAEVLASKAPHGRRLRVDFSGGPKRSQTDQHKGEKEDEDF</sequence>
<dbReference type="PROSITE" id="PS50102">
    <property type="entry name" value="RRM"/>
    <property type="match status" value="2"/>
</dbReference>
<accession>A0A7H8QMV4</accession>
<dbReference type="Pfam" id="PF04082">
    <property type="entry name" value="Fungal_trans"/>
    <property type="match status" value="1"/>
</dbReference>
<proteinExistence type="predicted"/>
<dbReference type="PANTHER" id="PTHR31944:SF131">
    <property type="entry name" value="HEME-RESPONSIVE ZINC FINGER TRANSCRIPTION FACTOR HAP1"/>
    <property type="match status" value="1"/>
</dbReference>
<name>A0A7H8QMV4_TALRU</name>
<dbReference type="Gene3D" id="3.30.70.330">
    <property type="match status" value="2"/>
</dbReference>
<evidence type="ECO:0000313" key="11">
    <source>
        <dbReference type="EMBL" id="QKX55152.1"/>
    </source>
</evidence>
<dbReference type="PROSITE" id="PS50048">
    <property type="entry name" value="ZN2_CY6_FUNGAL_2"/>
    <property type="match status" value="1"/>
</dbReference>
<evidence type="ECO:0000256" key="4">
    <source>
        <dbReference type="ARBA" id="ARBA00023125"/>
    </source>
</evidence>
<evidence type="ECO:0000256" key="8">
    <source>
        <dbReference type="SAM" id="MobiDB-lite"/>
    </source>
</evidence>
<dbReference type="GO" id="GO:0006351">
    <property type="term" value="P:DNA-templated transcription"/>
    <property type="evidence" value="ECO:0007669"/>
    <property type="project" value="InterPro"/>
</dbReference>
<feature type="region of interest" description="Disordered" evidence="8">
    <location>
        <begin position="909"/>
        <end position="964"/>
    </location>
</feature>
<feature type="region of interest" description="Disordered" evidence="8">
    <location>
        <begin position="1"/>
        <end position="24"/>
    </location>
</feature>
<feature type="region of interest" description="Disordered" evidence="8">
    <location>
        <begin position="54"/>
        <end position="87"/>
    </location>
</feature>
<keyword evidence="3" id="KW-0805">Transcription regulation</keyword>
<dbReference type="InterPro" id="IPR036864">
    <property type="entry name" value="Zn2-C6_fun-type_DNA-bd_sf"/>
</dbReference>
<evidence type="ECO:0000256" key="5">
    <source>
        <dbReference type="ARBA" id="ARBA00023163"/>
    </source>
</evidence>
<dbReference type="OrthoDB" id="762982at2759"/>
<dbReference type="InterPro" id="IPR000504">
    <property type="entry name" value="RRM_dom"/>
</dbReference>
<dbReference type="Proteomes" id="UP000509510">
    <property type="component" value="Chromosome I"/>
</dbReference>
<keyword evidence="5" id="KW-0804">Transcription</keyword>
<dbReference type="SMART" id="SM00906">
    <property type="entry name" value="Fungal_trans"/>
    <property type="match status" value="1"/>
</dbReference>
<evidence type="ECO:0000259" key="9">
    <source>
        <dbReference type="PROSITE" id="PS50048"/>
    </source>
</evidence>
<organism evidence="11 12">
    <name type="scientific">Talaromyces rugulosus</name>
    <name type="common">Penicillium rugulosum</name>
    <dbReference type="NCBI Taxonomy" id="121627"/>
    <lineage>
        <taxon>Eukaryota</taxon>
        <taxon>Fungi</taxon>
        <taxon>Dikarya</taxon>
        <taxon>Ascomycota</taxon>
        <taxon>Pezizomycotina</taxon>
        <taxon>Eurotiomycetes</taxon>
        <taxon>Eurotiomycetidae</taxon>
        <taxon>Eurotiales</taxon>
        <taxon>Trichocomaceae</taxon>
        <taxon>Talaromyces</taxon>
        <taxon>Talaromyces sect. Islandici</taxon>
    </lineage>
</organism>
<dbReference type="GO" id="GO:0001228">
    <property type="term" value="F:DNA-binding transcription activator activity, RNA polymerase II-specific"/>
    <property type="evidence" value="ECO:0007669"/>
    <property type="project" value="TreeGrafter"/>
</dbReference>
<dbReference type="KEGG" id="trg:TRUGW13939_02244"/>
<dbReference type="EMBL" id="CP055898">
    <property type="protein sequence ID" value="QKX55152.1"/>
    <property type="molecule type" value="Genomic_DNA"/>
</dbReference>
<dbReference type="Pfam" id="PF00172">
    <property type="entry name" value="Zn_clus"/>
    <property type="match status" value="1"/>
</dbReference>
<feature type="compositionally biased region" description="Low complexity" evidence="8">
    <location>
        <begin position="824"/>
        <end position="834"/>
    </location>
</feature>
<evidence type="ECO:0000256" key="2">
    <source>
        <dbReference type="ARBA" id="ARBA00022833"/>
    </source>
</evidence>
<evidence type="ECO:0000256" key="1">
    <source>
        <dbReference type="ARBA" id="ARBA00022723"/>
    </source>
</evidence>
<evidence type="ECO:0000256" key="6">
    <source>
        <dbReference type="ARBA" id="ARBA00023242"/>
    </source>
</evidence>
<dbReference type="GeneID" id="55989753"/>
<keyword evidence="2" id="KW-0862">Zinc</keyword>
<dbReference type="CDD" id="cd12148">
    <property type="entry name" value="fungal_TF_MHR"/>
    <property type="match status" value="1"/>
</dbReference>
<keyword evidence="1" id="KW-0479">Metal-binding</keyword>
<feature type="region of interest" description="Disordered" evidence="8">
    <location>
        <begin position="813"/>
        <end position="837"/>
    </location>
</feature>
<gene>
    <name evidence="11" type="ORF">TRUGW13939_02244</name>
</gene>
<dbReference type="SUPFAM" id="SSF54928">
    <property type="entry name" value="RNA-binding domain, RBD"/>
    <property type="match status" value="2"/>
</dbReference>
<evidence type="ECO:0000256" key="3">
    <source>
        <dbReference type="ARBA" id="ARBA00023015"/>
    </source>
</evidence>
<feature type="region of interest" description="Disordered" evidence="8">
    <location>
        <begin position="412"/>
        <end position="445"/>
    </location>
</feature>
<dbReference type="InterPro" id="IPR012677">
    <property type="entry name" value="Nucleotide-bd_a/b_plait_sf"/>
</dbReference>
<evidence type="ECO:0000256" key="7">
    <source>
        <dbReference type="PROSITE-ProRule" id="PRU00176"/>
    </source>
</evidence>
<feature type="compositionally biased region" description="Polar residues" evidence="8">
    <location>
        <begin position="74"/>
        <end position="85"/>
    </location>
</feature>
<dbReference type="GO" id="GO:0000978">
    <property type="term" value="F:RNA polymerase II cis-regulatory region sequence-specific DNA binding"/>
    <property type="evidence" value="ECO:0007669"/>
    <property type="project" value="TreeGrafter"/>
</dbReference>
<dbReference type="RefSeq" id="XP_035341331.1">
    <property type="nucleotide sequence ID" value="XM_035485438.1"/>
</dbReference>
<dbReference type="InterPro" id="IPR051430">
    <property type="entry name" value="Fungal_TF_Env_Response"/>
</dbReference>
<keyword evidence="12" id="KW-1185">Reference proteome</keyword>
<keyword evidence="7" id="KW-0694">RNA-binding</keyword>